<dbReference type="InterPro" id="IPR036928">
    <property type="entry name" value="AS_sf"/>
</dbReference>
<reference evidence="3 4" key="1">
    <citation type="journal article" date="2018" name="IMA Fungus">
        <title>IMA Genome-F 9: Draft genome sequence of Annulohypoxylon stygium, Aspergillus mulundensis, Berkeleyomyces basicola (syn. Thielaviopsis basicola), Ceratocystis smalleyi, two Cercospora beticola strains, Coleophoma cylindrospora, Fusarium fracticaudum, Phialophora cf. hyalina, and Morchella septimelata.</title>
        <authorList>
            <person name="Wingfield B.D."/>
            <person name="Bills G.F."/>
            <person name="Dong Y."/>
            <person name="Huang W."/>
            <person name="Nel W.J."/>
            <person name="Swalarsk-Parry B.S."/>
            <person name="Vaghefi N."/>
            <person name="Wilken P.M."/>
            <person name="An Z."/>
            <person name="de Beer Z.W."/>
            <person name="De Vos L."/>
            <person name="Chen L."/>
            <person name="Duong T.A."/>
            <person name="Gao Y."/>
            <person name="Hammerbacher A."/>
            <person name="Kikkert J.R."/>
            <person name="Li Y."/>
            <person name="Li H."/>
            <person name="Li K."/>
            <person name="Li Q."/>
            <person name="Liu X."/>
            <person name="Ma X."/>
            <person name="Naidoo K."/>
            <person name="Pethybridge S.J."/>
            <person name="Sun J."/>
            <person name="Steenkamp E.T."/>
            <person name="van der Nest M.A."/>
            <person name="van Wyk S."/>
            <person name="Wingfield M.J."/>
            <person name="Xiong C."/>
            <person name="Yue Q."/>
            <person name="Zhang X."/>
        </authorList>
    </citation>
    <scope>NUCLEOTIDE SEQUENCE [LARGE SCALE GENOMIC DNA]</scope>
    <source>
        <strain evidence="3 4">BP5796</strain>
    </source>
</reference>
<dbReference type="SUPFAM" id="SSF75304">
    <property type="entry name" value="Amidase signature (AS) enzymes"/>
    <property type="match status" value="1"/>
</dbReference>
<evidence type="ECO:0000256" key="1">
    <source>
        <dbReference type="PIRSR" id="PIRSR001221-1"/>
    </source>
</evidence>
<name>A0A3D8QBW6_9HELO</name>
<dbReference type="EMBL" id="PDLN01000020">
    <property type="protein sequence ID" value="RDW59221.1"/>
    <property type="molecule type" value="Genomic_DNA"/>
</dbReference>
<evidence type="ECO:0000313" key="3">
    <source>
        <dbReference type="EMBL" id="RDW59221.1"/>
    </source>
</evidence>
<dbReference type="OrthoDB" id="566138at2759"/>
<dbReference type="InterPro" id="IPR023631">
    <property type="entry name" value="Amidase_dom"/>
</dbReference>
<evidence type="ECO:0000313" key="4">
    <source>
        <dbReference type="Proteomes" id="UP000256328"/>
    </source>
</evidence>
<feature type="domain" description="Amidase" evidence="2">
    <location>
        <begin position="26"/>
        <end position="486"/>
    </location>
</feature>
<feature type="active site" description="Acyl-ester intermediate" evidence="1">
    <location>
        <position position="193"/>
    </location>
</feature>
<dbReference type="Pfam" id="PF01425">
    <property type="entry name" value="Amidase"/>
    <property type="match status" value="1"/>
</dbReference>
<evidence type="ECO:0000259" key="2">
    <source>
        <dbReference type="Pfam" id="PF01425"/>
    </source>
</evidence>
<dbReference type="PANTHER" id="PTHR42678">
    <property type="entry name" value="AMIDASE"/>
    <property type="match status" value="1"/>
</dbReference>
<gene>
    <name evidence="3" type="ORF">BP5796_12145</name>
</gene>
<sequence length="504" mass="53805">MLSIDELTISQVHTAYQSGTYTCRQLVEAYLARINALDQAGPKLNAITVISARAVDEADALDAHYHQHKSFVGPLHGVPVIVKDQCDTKGLETTYGNICCAHIPAEDATLVRRLREAGAVIIAKSTMPVNGSINWIAVPIDFAASFNSASSVSGETLNPYDVTRETGGSSAGTGAAIAANYGLIGVGEDTGGSIRVPSSFCNLVGLRPTVGLVSRAGLSPLLKTQDTPGPMTRTVRDAALMLDVLAGYDPKDPYTATAAIAGRPEGGSYAANLSEKVLSHARIGVLNSVFGPESDTECASVNEVVRSALAQFPTTGTTLINIEIPQLDHYLNFTAMFMSRSRSDIDSFLATHPIIHGVTVESIYSSQQFHPSLPTFNRIATGVTSPYQDPQYAQRLDQREEFQRVVIGIMAEYQLDAIAYPSVQIPAPLMTDVLGSRFNNGFPTNTNIGSQLRQPAISVPVGFTREEGLPVGLELLGMPFAEQKLLQLAYGVEALIGARKAPNL</sequence>
<accession>A0A3D8QBW6</accession>
<dbReference type="Gene3D" id="3.90.1300.10">
    <property type="entry name" value="Amidase signature (AS) domain"/>
    <property type="match status" value="1"/>
</dbReference>
<comment type="caution">
    <text evidence="3">The sequence shown here is derived from an EMBL/GenBank/DDBJ whole genome shotgun (WGS) entry which is preliminary data.</text>
</comment>
<organism evidence="3 4">
    <name type="scientific">Coleophoma crateriformis</name>
    <dbReference type="NCBI Taxonomy" id="565419"/>
    <lineage>
        <taxon>Eukaryota</taxon>
        <taxon>Fungi</taxon>
        <taxon>Dikarya</taxon>
        <taxon>Ascomycota</taxon>
        <taxon>Pezizomycotina</taxon>
        <taxon>Leotiomycetes</taxon>
        <taxon>Helotiales</taxon>
        <taxon>Dermateaceae</taxon>
        <taxon>Coleophoma</taxon>
    </lineage>
</organism>
<dbReference type="PANTHER" id="PTHR42678:SF5">
    <property type="entry name" value="GLUTAMYL-TRNA(GLN) AMIDOTRANSFERASE SUBUNIT A"/>
    <property type="match status" value="1"/>
</dbReference>
<protein>
    <recommendedName>
        <fullName evidence="2">Amidase domain-containing protein</fullName>
    </recommendedName>
</protein>
<proteinExistence type="predicted"/>
<dbReference type="PIRSF" id="PIRSF001221">
    <property type="entry name" value="Amidase_fungi"/>
    <property type="match status" value="1"/>
</dbReference>
<feature type="active site" description="Charge relay system" evidence="1">
    <location>
        <position position="169"/>
    </location>
</feature>
<dbReference type="AlphaFoldDB" id="A0A3D8QBW6"/>
<keyword evidence="4" id="KW-1185">Reference proteome</keyword>
<feature type="active site" description="Charge relay system" evidence="1">
    <location>
        <position position="83"/>
    </location>
</feature>
<dbReference type="Proteomes" id="UP000256328">
    <property type="component" value="Unassembled WGS sequence"/>
</dbReference>